<gene>
    <name evidence="1" type="ordered locus">Sinac_7285</name>
</gene>
<accession>L0DPZ5</accession>
<dbReference type="AlphaFoldDB" id="L0DPZ5"/>
<reference evidence="1 2" key="1">
    <citation type="submission" date="2012-02" db="EMBL/GenBank/DDBJ databases">
        <title>Complete sequence of chromosome of Singulisphaera acidiphila DSM 18658.</title>
        <authorList>
            <consortium name="US DOE Joint Genome Institute (JGI-PGF)"/>
            <person name="Lucas S."/>
            <person name="Copeland A."/>
            <person name="Lapidus A."/>
            <person name="Glavina del Rio T."/>
            <person name="Dalin E."/>
            <person name="Tice H."/>
            <person name="Bruce D."/>
            <person name="Goodwin L."/>
            <person name="Pitluck S."/>
            <person name="Peters L."/>
            <person name="Ovchinnikova G."/>
            <person name="Chertkov O."/>
            <person name="Kyrpides N."/>
            <person name="Mavromatis K."/>
            <person name="Ivanova N."/>
            <person name="Brettin T."/>
            <person name="Detter J.C."/>
            <person name="Han C."/>
            <person name="Larimer F."/>
            <person name="Land M."/>
            <person name="Hauser L."/>
            <person name="Markowitz V."/>
            <person name="Cheng J.-F."/>
            <person name="Hugenholtz P."/>
            <person name="Woyke T."/>
            <person name="Wu D."/>
            <person name="Tindall B."/>
            <person name="Pomrenke H."/>
            <person name="Brambilla E."/>
            <person name="Klenk H.-P."/>
            <person name="Eisen J.A."/>
        </authorList>
    </citation>
    <scope>NUCLEOTIDE SEQUENCE [LARGE SCALE GENOMIC DNA]</scope>
    <source>
        <strain evidence="2">ATCC BAA-1392 / DSM 18658 / VKM B-2454 / MOB10</strain>
    </source>
</reference>
<dbReference type="STRING" id="886293.Sinac_7285"/>
<dbReference type="KEGG" id="saci:Sinac_7285"/>
<evidence type="ECO:0000313" key="2">
    <source>
        <dbReference type="Proteomes" id="UP000010798"/>
    </source>
</evidence>
<dbReference type="EMBL" id="CP003364">
    <property type="protein sequence ID" value="AGA31327.1"/>
    <property type="molecule type" value="Genomic_DNA"/>
</dbReference>
<proteinExistence type="predicted"/>
<evidence type="ECO:0000313" key="1">
    <source>
        <dbReference type="EMBL" id="AGA31327.1"/>
    </source>
</evidence>
<sequence>MCRVLLHTNDCFSPTFAFPVCLDGFGSTPLEIFQPVEANGPVTQTGRCFVRSAHGSFLALDAIGNEGVSSLASASAEEGRLIRFRMRNAVAEPATPAVSTAQQGELDLARRPRVGRRSGKTVLAIDPRSRAFASCVSDPI</sequence>
<dbReference type="Proteomes" id="UP000010798">
    <property type="component" value="Chromosome"/>
</dbReference>
<organism evidence="1 2">
    <name type="scientific">Singulisphaera acidiphila (strain ATCC BAA-1392 / DSM 18658 / VKM B-2454 / MOB10)</name>
    <dbReference type="NCBI Taxonomy" id="886293"/>
    <lineage>
        <taxon>Bacteria</taxon>
        <taxon>Pseudomonadati</taxon>
        <taxon>Planctomycetota</taxon>
        <taxon>Planctomycetia</taxon>
        <taxon>Isosphaerales</taxon>
        <taxon>Isosphaeraceae</taxon>
        <taxon>Singulisphaera</taxon>
    </lineage>
</organism>
<keyword evidence="2" id="KW-1185">Reference proteome</keyword>
<name>L0DPZ5_SINAD</name>
<protein>
    <submittedName>
        <fullName evidence="1">Uncharacterized protein</fullName>
    </submittedName>
</protein>
<dbReference type="HOGENOM" id="CLU_1833877_0_0_0"/>
<dbReference type="OrthoDB" id="9915970at2"/>